<evidence type="ECO:0000256" key="7">
    <source>
        <dbReference type="ARBA" id="ARBA00022490"/>
    </source>
</evidence>
<evidence type="ECO:0000313" key="21">
    <source>
        <dbReference type="EMBL" id="MBB5820930.1"/>
    </source>
</evidence>
<dbReference type="Pfam" id="PF07730">
    <property type="entry name" value="HisKA_3"/>
    <property type="match status" value="1"/>
</dbReference>
<keyword evidence="9" id="KW-0808">Transferase</keyword>
<evidence type="ECO:0000256" key="18">
    <source>
        <dbReference type="ARBA" id="ARBA00030800"/>
    </source>
</evidence>
<dbReference type="GO" id="GO:0046983">
    <property type="term" value="F:protein dimerization activity"/>
    <property type="evidence" value="ECO:0007669"/>
    <property type="project" value="InterPro"/>
</dbReference>
<proteinExistence type="predicted"/>
<comment type="cofactor">
    <cofactor evidence="2">
        <name>[4Fe-4S] cluster</name>
        <dbReference type="ChEBI" id="CHEBI:49883"/>
    </cofactor>
</comment>
<sequence length="675" mass="70337">MHPDRPDGTAWPAWSGPVVATALLVLVAGSLAVEPRLQELGVAGFVERFDAFRAVGTLAFGLPGTLVVTERPGTRVGWMMLGIGTVQGVSLAFGAYGLLGVNDPALGLPLADELMWLSNWMWAPAYMTVPTLLLLLFPDGTLPSRRWRPAAALAAAAIGSATVGWASLPVAQVDVAGLFPPGYVGVVPVLSWLAAPAMAAGLVCGFGAAVAAVASLVHRQRGASGVVRRQSQWVLAAGLVTVVMLGVAIADLPGGRILITLAPVPLPAAVTVAVVFHRLWDIDALLARTLTLTALTATLFAAYAGGVLALGRLFDAPGGAPPAGVALAAVLVQPAYARIQARVNQLVFGDRDDPVAALRRLGDRLSGADVPGESLGHVAESVGRALRVRHVAVEEGGGVVAEWGRPGGPAERVPLHHRGRLVGALVVSEPLRRRDRAVLAELAPHIAVTVHAHRLAADLEQSHQRLLAAREEERNRLLHELHDGVGPTLAALAFQADRARRMVTGHSPQAEDLLGELAARIRKTVVDVRAIVYDLRPPPLDDLGLAGALAELGRGFAGDLVVEVDAAADLPRMPAVVELAAYRIASEALANAARHSEASYCAIRLRADGDLELRVDDDGVGVPGGTSGHGGHARGVGLRSMHRRAVELGGTFDLVSGEGGGTSVLVRLPLREAAR</sequence>
<evidence type="ECO:0000256" key="11">
    <source>
        <dbReference type="ARBA" id="ARBA00022741"/>
    </source>
</evidence>
<feature type="transmembrane region" description="Helical" evidence="19">
    <location>
        <begin position="233"/>
        <end position="250"/>
    </location>
</feature>
<keyword evidence="19" id="KW-0812">Transmembrane</keyword>
<keyword evidence="7" id="KW-0963">Cytoplasm</keyword>
<dbReference type="EMBL" id="JACHMP010000001">
    <property type="protein sequence ID" value="MBB5820930.1"/>
    <property type="molecule type" value="Genomic_DNA"/>
</dbReference>
<comment type="catalytic activity">
    <reaction evidence="1">
        <text>ATP + protein L-histidine = ADP + protein N-phospho-L-histidine.</text>
        <dbReference type="EC" id="2.7.13.3"/>
    </reaction>
</comment>
<comment type="caution">
    <text evidence="21">The sequence shown here is derived from an EMBL/GenBank/DDBJ whole genome shotgun (WGS) entry which is preliminary data.</text>
</comment>
<dbReference type="InterPro" id="IPR005467">
    <property type="entry name" value="His_kinase_dom"/>
</dbReference>
<keyword evidence="16" id="KW-0411">Iron-sulfur</keyword>
<evidence type="ECO:0000259" key="20">
    <source>
        <dbReference type="PROSITE" id="PS50109"/>
    </source>
</evidence>
<keyword evidence="10" id="KW-0479">Metal-binding</keyword>
<protein>
    <recommendedName>
        <fullName evidence="5">Oxygen sensor histidine kinase NreB</fullName>
        <ecNumber evidence="4">2.7.13.3</ecNumber>
    </recommendedName>
    <alternativeName>
        <fullName evidence="18">Nitrogen regulation protein B</fullName>
    </alternativeName>
</protein>
<dbReference type="PANTHER" id="PTHR24421:SF10">
    <property type="entry name" value="NITRATE_NITRITE SENSOR PROTEIN NARQ"/>
    <property type="match status" value="1"/>
</dbReference>
<keyword evidence="14" id="KW-0408">Iron</keyword>
<feature type="transmembrane region" description="Helical" evidence="19">
    <location>
        <begin position="190"/>
        <end position="213"/>
    </location>
</feature>
<evidence type="ECO:0000256" key="9">
    <source>
        <dbReference type="ARBA" id="ARBA00022679"/>
    </source>
</evidence>
<dbReference type="Gene3D" id="1.20.5.1930">
    <property type="match status" value="1"/>
</dbReference>
<keyword evidence="12 21" id="KW-0418">Kinase</keyword>
<dbReference type="SUPFAM" id="SSF55874">
    <property type="entry name" value="ATPase domain of HSP90 chaperone/DNA topoisomerase II/histidine kinase"/>
    <property type="match status" value="1"/>
</dbReference>
<feature type="transmembrane region" description="Helical" evidence="19">
    <location>
        <begin position="292"/>
        <end position="314"/>
    </location>
</feature>
<dbReference type="AlphaFoldDB" id="A0A7W9MHH5"/>
<dbReference type="GO" id="GO:0005524">
    <property type="term" value="F:ATP binding"/>
    <property type="evidence" value="ECO:0007669"/>
    <property type="project" value="UniProtKB-KW"/>
</dbReference>
<dbReference type="RefSeq" id="WP_184547168.1">
    <property type="nucleotide sequence ID" value="NZ_JACHMP010000001.1"/>
</dbReference>
<dbReference type="PRINTS" id="PR00344">
    <property type="entry name" value="BCTRLSENSOR"/>
</dbReference>
<evidence type="ECO:0000256" key="10">
    <source>
        <dbReference type="ARBA" id="ARBA00022723"/>
    </source>
</evidence>
<gene>
    <name evidence="21" type="ORF">F4562_003992</name>
</gene>
<keyword evidence="11" id="KW-0547">Nucleotide-binding</keyword>
<keyword evidence="19" id="KW-1133">Transmembrane helix</keyword>
<evidence type="ECO:0000256" key="2">
    <source>
        <dbReference type="ARBA" id="ARBA00001966"/>
    </source>
</evidence>
<keyword evidence="19" id="KW-0472">Membrane</keyword>
<dbReference type="InterPro" id="IPR011712">
    <property type="entry name" value="Sig_transdc_His_kin_sub3_dim/P"/>
</dbReference>
<keyword evidence="15" id="KW-0902">Two-component regulatory system</keyword>
<evidence type="ECO:0000313" key="22">
    <source>
        <dbReference type="Proteomes" id="UP000540685"/>
    </source>
</evidence>
<evidence type="ECO:0000256" key="16">
    <source>
        <dbReference type="ARBA" id="ARBA00023014"/>
    </source>
</evidence>
<dbReference type="CDD" id="cd16917">
    <property type="entry name" value="HATPase_UhpB-NarQ-NarX-like"/>
    <property type="match status" value="1"/>
</dbReference>
<keyword evidence="22" id="KW-1185">Reference proteome</keyword>
<feature type="transmembrane region" description="Helical" evidence="19">
    <location>
        <begin position="76"/>
        <end position="99"/>
    </location>
</feature>
<evidence type="ECO:0000256" key="12">
    <source>
        <dbReference type="ARBA" id="ARBA00022777"/>
    </source>
</evidence>
<evidence type="ECO:0000256" key="19">
    <source>
        <dbReference type="SAM" id="Phobius"/>
    </source>
</evidence>
<evidence type="ECO:0000256" key="14">
    <source>
        <dbReference type="ARBA" id="ARBA00023004"/>
    </source>
</evidence>
<organism evidence="21 22">
    <name type="scientific">Streptosporangium becharense</name>
    <dbReference type="NCBI Taxonomy" id="1816182"/>
    <lineage>
        <taxon>Bacteria</taxon>
        <taxon>Bacillati</taxon>
        <taxon>Actinomycetota</taxon>
        <taxon>Actinomycetes</taxon>
        <taxon>Streptosporangiales</taxon>
        <taxon>Streptosporangiaceae</taxon>
        <taxon>Streptosporangium</taxon>
    </lineage>
</organism>
<dbReference type="EC" id="2.7.13.3" evidence="4"/>
<dbReference type="GO" id="GO:0051539">
    <property type="term" value="F:4 iron, 4 sulfur cluster binding"/>
    <property type="evidence" value="ECO:0007669"/>
    <property type="project" value="UniProtKB-KW"/>
</dbReference>
<dbReference type="GO" id="GO:0046872">
    <property type="term" value="F:metal ion binding"/>
    <property type="evidence" value="ECO:0007669"/>
    <property type="project" value="UniProtKB-KW"/>
</dbReference>
<keyword evidence="13" id="KW-0067">ATP-binding</keyword>
<evidence type="ECO:0000256" key="13">
    <source>
        <dbReference type="ARBA" id="ARBA00022840"/>
    </source>
</evidence>
<dbReference type="GO" id="GO:0005737">
    <property type="term" value="C:cytoplasm"/>
    <property type="evidence" value="ECO:0007669"/>
    <property type="project" value="UniProtKB-SubCell"/>
</dbReference>
<accession>A0A7W9MHH5</accession>
<dbReference type="GO" id="GO:0000155">
    <property type="term" value="F:phosphorelay sensor kinase activity"/>
    <property type="evidence" value="ECO:0007669"/>
    <property type="project" value="InterPro"/>
</dbReference>
<feature type="transmembrane region" description="Helical" evidence="19">
    <location>
        <begin position="150"/>
        <end position="170"/>
    </location>
</feature>
<reference evidence="21 22" key="1">
    <citation type="submission" date="2020-08" db="EMBL/GenBank/DDBJ databases">
        <title>Sequencing the genomes of 1000 actinobacteria strains.</title>
        <authorList>
            <person name="Klenk H.-P."/>
        </authorList>
    </citation>
    <scope>NUCLEOTIDE SEQUENCE [LARGE SCALE GENOMIC DNA]</scope>
    <source>
        <strain evidence="21 22">DSM 46887</strain>
    </source>
</reference>
<feature type="transmembrane region" description="Helical" evidence="19">
    <location>
        <begin position="119"/>
        <end position="138"/>
    </location>
</feature>
<evidence type="ECO:0000256" key="6">
    <source>
        <dbReference type="ARBA" id="ARBA00022485"/>
    </source>
</evidence>
<evidence type="ECO:0000256" key="5">
    <source>
        <dbReference type="ARBA" id="ARBA00017322"/>
    </source>
</evidence>
<comment type="function">
    <text evidence="17">Member of the two-component regulatory system NreB/NreC involved in the control of dissimilatory nitrate/nitrite reduction in response to oxygen. NreB functions as a direct oxygen sensor histidine kinase which is autophosphorylated, in the absence of oxygen, probably at the conserved histidine residue, and transfers its phosphate group probably to a conserved aspartate residue of NreC. NreB/NreC activates the expression of the nitrate (narGHJI) and nitrite (nir) reductase operons, as well as the putative nitrate transporter gene narT.</text>
</comment>
<dbReference type="InterPro" id="IPR036890">
    <property type="entry name" value="HATPase_C_sf"/>
</dbReference>
<name>A0A7W9MHH5_9ACTN</name>
<dbReference type="InterPro" id="IPR003594">
    <property type="entry name" value="HATPase_dom"/>
</dbReference>
<dbReference type="Proteomes" id="UP000540685">
    <property type="component" value="Unassembled WGS sequence"/>
</dbReference>
<dbReference type="PANTHER" id="PTHR24421">
    <property type="entry name" value="NITRATE/NITRITE SENSOR PROTEIN NARX-RELATED"/>
    <property type="match status" value="1"/>
</dbReference>
<dbReference type="GO" id="GO:0016020">
    <property type="term" value="C:membrane"/>
    <property type="evidence" value="ECO:0007669"/>
    <property type="project" value="InterPro"/>
</dbReference>
<dbReference type="Pfam" id="PF02518">
    <property type="entry name" value="HATPase_c"/>
    <property type="match status" value="1"/>
</dbReference>
<evidence type="ECO:0000256" key="4">
    <source>
        <dbReference type="ARBA" id="ARBA00012438"/>
    </source>
</evidence>
<evidence type="ECO:0000256" key="3">
    <source>
        <dbReference type="ARBA" id="ARBA00004496"/>
    </source>
</evidence>
<dbReference type="Gene3D" id="3.30.565.10">
    <property type="entry name" value="Histidine kinase-like ATPase, C-terminal domain"/>
    <property type="match status" value="1"/>
</dbReference>
<evidence type="ECO:0000256" key="1">
    <source>
        <dbReference type="ARBA" id="ARBA00000085"/>
    </source>
</evidence>
<dbReference type="InterPro" id="IPR004358">
    <property type="entry name" value="Sig_transdc_His_kin-like_C"/>
</dbReference>
<feature type="transmembrane region" description="Helical" evidence="19">
    <location>
        <begin position="256"/>
        <end position="280"/>
    </location>
</feature>
<feature type="domain" description="Histidine kinase" evidence="20">
    <location>
        <begin position="583"/>
        <end position="672"/>
    </location>
</feature>
<feature type="transmembrane region" description="Helical" evidence="19">
    <location>
        <begin position="12"/>
        <end position="31"/>
    </location>
</feature>
<evidence type="ECO:0000256" key="15">
    <source>
        <dbReference type="ARBA" id="ARBA00023012"/>
    </source>
</evidence>
<dbReference type="InterPro" id="IPR050482">
    <property type="entry name" value="Sensor_HK_TwoCompSys"/>
</dbReference>
<evidence type="ECO:0000256" key="8">
    <source>
        <dbReference type="ARBA" id="ARBA00022553"/>
    </source>
</evidence>
<comment type="subcellular location">
    <subcellularLocation>
        <location evidence="3">Cytoplasm</location>
    </subcellularLocation>
</comment>
<dbReference type="SMART" id="SM00387">
    <property type="entry name" value="HATPase_c"/>
    <property type="match status" value="1"/>
</dbReference>
<evidence type="ECO:0000256" key="17">
    <source>
        <dbReference type="ARBA" id="ARBA00024827"/>
    </source>
</evidence>
<dbReference type="PROSITE" id="PS50109">
    <property type="entry name" value="HIS_KIN"/>
    <property type="match status" value="1"/>
</dbReference>
<keyword evidence="8" id="KW-0597">Phosphoprotein</keyword>
<keyword evidence="6" id="KW-0004">4Fe-4S</keyword>